<feature type="region of interest" description="Disordered" evidence="1">
    <location>
        <begin position="162"/>
        <end position="209"/>
    </location>
</feature>
<evidence type="ECO:0000313" key="3">
    <source>
        <dbReference type="Proteomes" id="UP000254866"/>
    </source>
</evidence>
<reference evidence="2 3" key="1">
    <citation type="journal article" date="2018" name="IMA Fungus">
        <title>IMA Genome-F 9: Draft genome sequence of Annulohypoxylon stygium, Aspergillus mulundensis, Berkeleyomyces basicola (syn. Thielaviopsis basicola), Ceratocystis smalleyi, two Cercospora beticola strains, Coleophoma cylindrospora, Fusarium fracticaudum, Phialophora cf. hyalina, and Morchella septimelata.</title>
        <authorList>
            <person name="Wingfield B.D."/>
            <person name="Bills G.F."/>
            <person name="Dong Y."/>
            <person name="Huang W."/>
            <person name="Nel W.J."/>
            <person name="Swalarsk-Parry B.S."/>
            <person name="Vaghefi N."/>
            <person name="Wilken P.M."/>
            <person name="An Z."/>
            <person name="de Beer Z.W."/>
            <person name="De Vos L."/>
            <person name="Chen L."/>
            <person name="Duong T.A."/>
            <person name="Gao Y."/>
            <person name="Hammerbacher A."/>
            <person name="Kikkert J.R."/>
            <person name="Li Y."/>
            <person name="Li H."/>
            <person name="Li K."/>
            <person name="Li Q."/>
            <person name="Liu X."/>
            <person name="Ma X."/>
            <person name="Naidoo K."/>
            <person name="Pethybridge S.J."/>
            <person name="Sun J."/>
            <person name="Steenkamp E.T."/>
            <person name="van der Nest M.A."/>
            <person name="van Wyk S."/>
            <person name="Wingfield M.J."/>
            <person name="Xiong C."/>
            <person name="Yue Q."/>
            <person name="Zhang X."/>
        </authorList>
    </citation>
    <scope>NUCLEOTIDE SEQUENCE [LARGE SCALE GENOMIC DNA]</scope>
    <source>
        <strain evidence="2 3">BP 5553</strain>
    </source>
</reference>
<organism evidence="2 3">
    <name type="scientific">Venustampulla echinocandica</name>
    <dbReference type="NCBI Taxonomy" id="2656787"/>
    <lineage>
        <taxon>Eukaryota</taxon>
        <taxon>Fungi</taxon>
        <taxon>Dikarya</taxon>
        <taxon>Ascomycota</taxon>
        <taxon>Pezizomycotina</taxon>
        <taxon>Leotiomycetes</taxon>
        <taxon>Helotiales</taxon>
        <taxon>Pleuroascaceae</taxon>
        <taxon>Venustampulla</taxon>
    </lineage>
</organism>
<feature type="region of interest" description="Disordered" evidence="1">
    <location>
        <begin position="119"/>
        <end position="138"/>
    </location>
</feature>
<dbReference type="Proteomes" id="UP000254866">
    <property type="component" value="Unassembled WGS sequence"/>
</dbReference>
<gene>
    <name evidence="2" type="ORF">BP5553_08507</name>
</gene>
<dbReference type="GeneID" id="43601356"/>
<comment type="caution">
    <text evidence="2">The sequence shown here is derived from an EMBL/GenBank/DDBJ whole genome shotgun (WGS) entry which is preliminary data.</text>
</comment>
<evidence type="ECO:0000256" key="1">
    <source>
        <dbReference type="SAM" id="MobiDB-lite"/>
    </source>
</evidence>
<feature type="compositionally biased region" description="Basic and acidic residues" evidence="1">
    <location>
        <begin position="259"/>
        <end position="271"/>
    </location>
</feature>
<sequence>MVNYTQFSPGKVSTEEVKLWNPSKILGIINPDNDRLTCVGDAPSQRRRCRNPIRADNQALITKALDEIAYLPPDSPAVMTKLRAIAGPALCVRYHQSQAETVVMQWQRKIQPLKTEIGERKPAKSVQSRRLEKPARDRRVEGIQDVLKEMRDALANLREEINNQRHQSQECEGPEERAVEDRQEQERKHRRSEERNREARRKESERLEKERLEKERLEKERLEKERLEKERLEKEHLAKEKREKEEKQRRERIRQRAQKLHEEREREKREKEQKEREEWNQLWAKYQERWAQLKASASDIREGNIRDAIPWPVMSGSYPDVKNSNVKEFFQKTVSRDENMVKLMRKECLKWHPDRRCTWLRGAQLSDVDEMIVDMICRVVTGLLNEFAERSSKFLD</sequence>
<dbReference type="OrthoDB" id="8062037at2759"/>
<dbReference type="EMBL" id="NPIC01000009">
    <property type="protein sequence ID" value="RDL33068.1"/>
    <property type="molecule type" value="Genomic_DNA"/>
</dbReference>
<feature type="compositionally biased region" description="Basic and acidic residues" evidence="1">
    <location>
        <begin position="129"/>
        <end position="138"/>
    </location>
</feature>
<accession>A0A370TEF8</accession>
<protein>
    <recommendedName>
        <fullName evidence="4">Reticulocyte-binding protein 2 like protein a</fullName>
    </recommendedName>
</protein>
<dbReference type="InterPro" id="IPR053109">
    <property type="entry name" value="Ser/Thr-Kinase-Related"/>
</dbReference>
<dbReference type="RefSeq" id="XP_031866561.1">
    <property type="nucleotide sequence ID" value="XM_032017130.1"/>
</dbReference>
<evidence type="ECO:0008006" key="4">
    <source>
        <dbReference type="Google" id="ProtNLM"/>
    </source>
</evidence>
<dbReference type="AlphaFoldDB" id="A0A370TEF8"/>
<feature type="region of interest" description="Disordered" evidence="1">
    <location>
        <begin position="238"/>
        <end position="271"/>
    </location>
</feature>
<evidence type="ECO:0000313" key="2">
    <source>
        <dbReference type="EMBL" id="RDL33068.1"/>
    </source>
</evidence>
<dbReference type="PANTHER" id="PTHR31534:SF3">
    <property type="entry name" value="HPC2-RELATED DOMAIN-CONTAINING PROTEIN"/>
    <property type="match status" value="1"/>
</dbReference>
<keyword evidence="3" id="KW-1185">Reference proteome</keyword>
<dbReference type="PANTHER" id="PTHR31534">
    <property type="entry name" value="ATAXIN 7, ISOFORM A"/>
    <property type="match status" value="1"/>
</dbReference>
<proteinExistence type="predicted"/>
<name>A0A370TEF8_9HELO</name>
<feature type="compositionally biased region" description="Basic and acidic residues" evidence="1">
    <location>
        <begin position="238"/>
        <end position="249"/>
    </location>
</feature>